<comment type="caution">
    <text evidence="2">The sequence shown here is derived from an EMBL/GenBank/DDBJ whole genome shotgun (WGS) entry which is preliminary data.</text>
</comment>
<keyword evidence="3" id="KW-1185">Reference proteome</keyword>
<dbReference type="AlphaFoldDB" id="N6Z7J3"/>
<dbReference type="STRING" id="1123367.GCA_000621305_02471"/>
<dbReference type="Gene3D" id="1.10.3210.10">
    <property type="entry name" value="Hypothetical protein af1432"/>
    <property type="match status" value="1"/>
</dbReference>
<feature type="domain" description="HD-GYP" evidence="1">
    <location>
        <begin position="145"/>
        <end position="341"/>
    </location>
</feature>
<dbReference type="PANTHER" id="PTHR43155">
    <property type="entry name" value="CYCLIC DI-GMP PHOSPHODIESTERASE PA4108-RELATED"/>
    <property type="match status" value="1"/>
</dbReference>
<protein>
    <submittedName>
        <fullName evidence="2">Metal dependent phosphohydrolase</fullName>
    </submittedName>
</protein>
<accession>N6Z7J3</accession>
<dbReference type="CDD" id="cd00077">
    <property type="entry name" value="HDc"/>
    <property type="match status" value="1"/>
</dbReference>
<dbReference type="InterPro" id="IPR037522">
    <property type="entry name" value="HD_GYP_dom"/>
</dbReference>
<evidence type="ECO:0000313" key="3">
    <source>
        <dbReference type="Proteomes" id="UP000013232"/>
    </source>
</evidence>
<dbReference type="InterPro" id="IPR003607">
    <property type="entry name" value="HD/PDEase_dom"/>
</dbReference>
<organism evidence="2 3">
    <name type="scientific">Thauera linaloolentis (strain DSM 12138 / JCM 21573 / CCUG 41526 / CIP 105981 / IAM 15112 / NBRC 102519 / 47Lol)</name>
    <dbReference type="NCBI Taxonomy" id="1123367"/>
    <lineage>
        <taxon>Bacteria</taxon>
        <taxon>Pseudomonadati</taxon>
        <taxon>Pseudomonadota</taxon>
        <taxon>Betaproteobacteria</taxon>
        <taxon>Rhodocyclales</taxon>
        <taxon>Zoogloeaceae</taxon>
        <taxon>Thauera</taxon>
    </lineage>
</organism>
<dbReference type="EMBL" id="AMXE01000002">
    <property type="protein sequence ID" value="ENO90547.1"/>
    <property type="molecule type" value="Genomic_DNA"/>
</dbReference>
<evidence type="ECO:0000313" key="2">
    <source>
        <dbReference type="EMBL" id="ENO90547.1"/>
    </source>
</evidence>
<dbReference type="PANTHER" id="PTHR43155:SF2">
    <property type="entry name" value="CYCLIC DI-GMP PHOSPHODIESTERASE PA4108"/>
    <property type="match status" value="1"/>
</dbReference>
<dbReference type="PROSITE" id="PS51832">
    <property type="entry name" value="HD_GYP"/>
    <property type="match status" value="1"/>
</dbReference>
<reference evidence="2 3" key="1">
    <citation type="submission" date="2012-09" db="EMBL/GenBank/DDBJ databases">
        <title>Draft Genome Sequences of 6 Strains from Genus Thauera.</title>
        <authorList>
            <person name="Liu B."/>
            <person name="Shapleigh J.P."/>
            <person name="Frostegard A.H."/>
        </authorList>
    </citation>
    <scope>NUCLEOTIDE SEQUENCE [LARGE SCALE GENOMIC DNA]</scope>
    <source>
        <strain evidence="3">47Lol / DSM 12138</strain>
    </source>
</reference>
<dbReference type="Proteomes" id="UP000013232">
    <property type="component" value="Unassembled WGS sequence"/>
</dbReference>
<dbReference type="Pfam" id="PF13487">
    <property type="entry name" value="HD_5"/>
    <property type="match status" value="1"/>
</dbReference>
<name>N6Z7J3_THAL4</name>
<dbReference type="SUPFAM" id="SSF109604">
    <property type="entry name" value="HD-domain/PDEase-like"/>
    <property type="match status" value="1"/>
</dbReference>
<dbReference type="GO" id="GO:0008081">
    <property type="term" value="F:phosphoric diester hydrolase activity"/>
    <property type="evidence" value="ECO:0007669"/>
    <property type="project" value="UniProtKB-ARBA"/>
</dbReference>
<dbReference type="eggNOG" id="COG2206">
    <property type="taxonomic scope" value="Bacteria"/>
</dbReference>
<sequence length="413" mass="46406">MMQGFLVTTSEEIAALQHYCRHVVIDRTRSVGEHHSSRIIEGDEPRRVAGVRTDMPDQEAECRDEASRFLEVARSFKGRIHTQRQPNVPRVRPVDGRSRLESELLYSAPIVDDVYRALRETQVAIDAGDGIDASRLEGLVGEMAQGVERNPDALMWLTRLKRTDRYTYDHAVNVSVHAMVFARFVGLDIRSMRQLGLAGLLQDIGKVKVDHDILAKAGPLDERELEHVRAHVSHTLALLEADEGFDPEVLGIVAAHHERFDGTGYPHGLSGMRIPLPAEMAGLIDTYCAMTRDRVYSPAVSSQRAMEEINRLRNILFRDTLVDQFLQCIGLYPIGTLVELSSGEVAVVIQQNQVRRLQPRVMVILGQDKAMERYPRTLDLLMQPDTAAGEPYRIVRALPPNAYGIDPNDFYLA</sequence>
<proteinExistence type="predicted"/>
<evidence type="ECO:0000259" key="1">
    <source>
        <dbReference type="PROSITE" id="PS51832"/>
    </source>
</evidence>
<gene>
    <name evidence="2" type="ORF">C666_01545</name>
</gene>
<keyword evidence="2" id="KW-0378">Hydrolase</keyword>